<evidence type="ECO:0000313" key="8">
    <source>
        <dbReference type="EMBL" id="SDN87979.1"/>
    </source>
</evidence>
<evidence type="ECO:0000256" key="1">
    <source>
        <dbReference type="ARBA" id="ARBA00010688"/>
    </source>
</evidence>
<keyword evidence="5" id="KW-0067">ATP-binding</keyword>
<gene>
    <name evidence="8" type="ORF">SAMN04488053_104137</name>
</gene>
<protein>
    <submittedName>
        <fullName evidence="8">2-dehydro-3-deoxygluconokinase</fullName>
    </submittedName>
</protein>
<dbReference type="Pfam" id="PF00294">
    <property type="entry name" value="PfkB"/>
    <property type="match status" value="1"/>
</dbReference>
<dbReference type="PRINTS" id="PR00990">
    <property type="entry name" value="RIBOKINASE"/>
</dbReference>
<accession>A0A1H0F0A5</accession>
<feature type="domain" description="Carbohydrate kinase PfkB" evidence="7">
    <location>
        <begin position="7"/>
        <end position="316"/>
    </location>
</feature>
<dbReference type="GO" id="GO:0006000">
    <property type="term" value="P:fructose metabolic process"/>
    <property type="evidence" value="ECO:0007669"/>
    <property type="project" value="UniProtKB-ARBA"/>
</dbReference>
<evidence type="ECO:0000256" key="2">
    <source>
        <dbReference type="ARBA" id="ARBA00022679"/>
    </source>
</evidence>
<dbReference type="InterPro" id="IPR002173">
    <property type="entry name" value="Carboh/pur_kinase_PfkB_CS"/>
</dbReference>
<dbReference type="CDD" id="cd01166">
    <property type="entry name" value="KdgK"/>
    <property type="match status" value="1"/>
</dbReference>
<dbReference type="GO" id="GO:0005524">
    <property type="term" value="F:ATP binding"/>
    <property type="evidence" value="ECO:0007669"/>
    <property type="project" value="UniProtKB-KW"/>
</dbReference>
<evidence type="ECO:0000256" key="3">
    <source>
        <dbReference type="ARBA" id="ARBA00022741"/>
    </source>
</evidence>
<dbReference type="STRING" id="745820.SAMN04488053_104137"/>
<evidence type="ECO:0000256" key="4">
    <source>
        <dbReference type="ARBA" id="ARBA00022777"/>
    </source>
</evidence>
<reference evidence="9" key="1">
    <citation type="submission" date="2016-10" db="EMBL/GenBank/DDBJ databases">
        <authorList>
            <person name="Varghese N."/>
            <person name="Submissions S."/>
        </authorList>
    </citation>
    <scope>NUCLEOTIDE SEQUENCE [LARGE SCALE GENOMIC DNA]</scope>
    <source>
        <strain evidence="9">CGMCC 1.10369</strain>
    </source>
</reference>
<dbReference type="SUPFAM" id="SSF53613">
    <property type="entry name" value="Ribokinase-like"/>
    <property type="match status" value="1"/>
</dbReference>
<dbReference type="PANTHER" id="PTHR43085">
    <property type="entry name" value="HEXOKINASE FAMILY MEMBER"/>
    <property type="match status" value="1"/>
</dbReference>
<comment type="similarity">
    <text evidence="1 6">Belongs to the carbohydrate kinase PfkB family.</text>
</comment>
<dbReference type="OrthoDB" id="9813569at2"/>
<dbReference type="Gene3D" id="3.40.1190.20">
    <property type="match status" value="1"/>
</dbReference>
<dbReference type="RefSeq" id="WP_090842571.1">
    <property type="nucleotide sequence ID" value="NZ_FNIL01000004.1"/>
</dbReference>
<evidence type="ECO:0000259" key="7">
    <source>
        <dbReference type="Pfam" id="PF00294"/>
    </source>
</evidence>
<keyword evidence="4 6" id="KW-0418">Kinase</keyword>
<proteinExistence type="inferred from homology"/>
<keyword evidence="3" id="KW-0547">Nucleotide-binding</keyword>
<evidence type="ECO:0000256" key="5">
    <source>
        <dbReference type="ARBA" id="ARBA00022840"/>
    </source>
</evidence>
<dbReference type="InterPro" id="IPR011611">
    <property type="entry name" value="PfkB_dom"/>
</dbReference>
<dbReference type="PANTHER" id="PTHR43085:SF1">
    <property type="entry name" value="PSEUDOURIDINE KINASE-RELATED"/>
    <property type="match status" value="1"/>
</dbReference>
<evidence type="ECO:0000313" key="9">
    <source>
        <dbReference type="Proteomes" id="UP000198778"/>
    </source>
</evidence>
<dbReference type="InterPro" id="IPR029056">
    <property type="entry name" value="Ribokinase-like"/>
</dbReference>
<dbReference type="InterPro" id="IPR050306">
    <property type="entry name" value="PfkB_Carbo_kinase"/>
</dbReference>
<dbReference type="EMBL" id="FNIL01000004">
    <property type="protein sequence ID" value="SDN87979.1"/>
    <property type="molecule type" value="Genomic_DNA"/>
</dbReference>
<dbReference type="GO" id="GO:0008865">
    <property type="term" value="F:fructokinase activity"/>
    <property type="evidence" value="ECO:0007669"/>
    <property type="project" value="UniProtKB-ARBA"/>
</dbReference>
<dbReference type="AlphaFoldDB" id="A0A1H0F0A5"/>
<keyword evidence="2 6" id="KW-0808">Transferase</keyword>
<dbReference type="Proteomes" id="UP000198778">
    <property type="component" value="Unassembled WGS sequence"/>
</dbReference>
<keyword evidence="9" id="KW-1185">Reference proteome</keyword>
<name>A0A1H0F0A5_9BACI</name>
<evidence type="ECO:0000256" key="6">
    <source>
        <dbReference type="RuleBase" id="RU003704"/>
    </source>
</evidence>
<dbReference type="PROSITE" id="PS00584">
    <property type="entry name" value="PFKB_KINASES_2"/>
    <property type="match status" value="1"/>
</dbReference>
<organism evidence="8 9">
    <name type="scientific">Alkalicoccus daliensis</name>
    <dbReference type="NCBI Taxonomy" id="745820"/>
    <lineage>
        <taxon>Bacteria</taxon>
        <taxon>Bacillati</taxon>
        <taxon>Bacillota</taxon>
        <taxon>Bacilli</taxon>
        <taxon>Bacillales</taxon>
        <taxon>Bacillaceae</taxon>
        <taxon>Alkalicoccus</taxon>
    </lineage>
</organism>
<dbReference type="InterPro" id="IPR002139">
    <property type="entry name" value="Ribo/fructo_kinase"/>
</dbReference>
<sequence length="332" mass="36375">MSRPQKADVVTIGESMVLFQPSPEGTIPYAPQFTSSIGGAESNLAFALSRLGKKVRWISALGTDPFGDLIMTRLMGEGVDVSQVIRDEAAPTAVFFKESKGYGDPNVYYYRRGSAASRLSPEHIRNEWFDGARHLHVTGITPALGESTAEMVKQAMKQAKEQGLTVSLDPNIRRKLWEEEEAREVILSLIPLCDLFLPGEEEAAFLLGEKNSWSDYAKEFQDMGPSIVVMKRGEDGASVKYGENTREEAGFPVKYVVDTVGAGDAFAAGILSVLLEEEQPFQLSSLEKSVPKAMRRAVVMGALATQFKGDWEGSPTLAELESFSGESQHITR</sequence>